<evidence type="ECO:0000256" key="1">
    <source>
        <dbReference type="SAM" id="MobiDB-lite"/>
    </source>
</evidence>
<feature type="compositionally biased region" description="Basic and acidic residues" evidence="1">
    <location>
        <begin position="1"/>
        <end position="10"/>
    </location>
</feature>
<comment type="caution">
    <text evidence="2">The sequence shown here is derived from an EMBL/GenBank/DDBJ whole genome shotgun (WGS) entry which is preliminary data.</text>
</comment>
<accession>A0A843WDX3</accession>
<evidence type="ECO:0000313" key="2">
    <source>
        <dbReference type="EMBL" id="MQM03841.1"/>
    </source>
</evidence>
<dbReference type="AlphaFoldDB" id="A0A843WDX3"/>
<dbReference type="Proteomes" id="UP000652761">
    <property type="component" value="Unassembled WGS sequence"/>
</dbReference>
<protein>
    <submittedName>
        <fullName evidence="2">Uncharacterized protein</fullName>
    </submittedName>
</protein>
<name>A0A843WDX3_COLES</name>
<evidence type="ECO:0000313" key="3">
    <source>
        <dbReference type="Proteomes" id="UP000652761"/>
    </source>
</evidence>
<feature type="region of interest" description="Disordered" evidence="1">
    <location>
        <begin position="1"/>
        <end position="57"/>
    </location>
</feature>
<reference evidence="2" key="1">
    <citation type="submission" date="2017-07" db="EMBL/GenBank/DDBJ databases">
        <title>Taro Niue Genome Assembly and Annotation.</title>
        <authorList>
            <person name="Atibalentja N."/>
            <person name="Keating K."/>
            <person name="Fields C.J."/>
        </authorList>
    </citation>
    <scope>NUCLEOTIDE SEQUENCE</scope>
    <source>
        <strain evidence="2">Niue_2</strain>
        <tissue evidence="2">Leaf</tissue>
    </source>
</reference>
<gene>
    <name evidence="2" type="ORF">Taro_036632</name>
</gene>
<feature type="compositionally biased region" description="Polar residues" evidence="1">
    <location>
        <begin position="30"/>
        <end position="45"/>
    </location>
</feature>
<organism evidence="2 3">
    <name type="scientific">Colocasia esculenta</name>
    <name type="common">Wild taro</name>
    <name type="synonym">Arum esculentum</name>
    <dbReference type="NCBI Taxonomy" id="4460"/>
    <lineage>
        <taxon>Eukaryota</taxon>
        <taxon>Viridiplantae</taxon>
        <taxon>Streptophyta</taxon>
        <taxon>Embryophyta</taxon>
        <taxon>Tracheophyta</taxon>
        <taxon>Spermatophyta</taxon>
        <taxon>Magnoliopsida</taxon>
        <taxon>Liliopsida</taxon>
        <taxon>Araceae</taxon>
        <taxon>Aroideae</taxon>
        <taxon>Colocasieae</taxon>
        <taxon>Colocasia</taxon>
    </lineage>
</organism>
<keyword evidence="3" id="KW-1185">Reference proteome</keyword>
<dbReference type="EMBL" id="NMUH01003105">
    <property type="protein sequence ID" value="MQM03841.1"/>
    <property type="molecule type" value="Genomic_DNA"/>
</dbReference>
<proteinExistence type="predicted"/>
<sequence>MEQYLEEKKASQKGSTPPFQWQDRKKAAYQSPQRPVAASSQSAVTPRSPDVKPSDKKIQELDDKLAAIKILSWRQHRVPLTPVGGKLFAAKFFKFYRMVVLIFVLCESGASIPEEDRVRSDSERKE</sequence>